<evidence type="ECO:0000313" key="2">
    <source>
        <dbReference type="EMBL" id="PAV66581.1"/>
    </source>
</evidence>
<reference evidence="2 3" key="1">
    <citation type="journal article" date="2017" name="Curr. Biol.">
        <title>Genome architecture and evolution of a unichromosomal asexual nematode.</title>
        <authorList>
            <person name="Fradin H."/>
            <person name="Zegar C."/>
            <person name="Gutwein M."/>
            <person name="Lucas J."/>
            <person name="Kovtun M."/>
            <person name="Corcoran D."/>
            <person name="Baugh L.R."/>
            <person name="Kiontke K."/>
            <person name="Gunsalus K."/>
            <person name="Fitch D.H."/>
            <person name="Piano F."/>
        </authorList>
    </citation>
    <scope>NUCLEOTIDE SEQUENCE [LARGE SCALE GENOMIC DNA]</scope>
    <source>
        <strain evidence="2">PF1309</strain>
    </source>
</reference>
<proteinExistence type="predicted"/>
<organism evidence="2 3">
    <name type="scientific">Diploscapter pachys</name>
    <dbReference type="NCBI Taxonomy" id="2018661"/>
    <lineage>
        <taxon>Eukaryota</taxon>
        <taxon>Metazoa</taxon>
        <taxon>Ecdysozoa</taxon>
        <taxon>Nematoda</taxon>
        <taxon>Chromadorea</taxon>
        <taxon>Rhabditida</taxon>
        <taxon>Rhabditina</taxon>
        <taxon>Rhabditomorpha</taxon>
        <taxon>Rhabditoidea</taxon>
        <taxon>Rhabditidae</taxon>
        <taxon>Diploscapter</taxon>
    </lineage>
</organism>
<protein>
    <submittedName>
        <fullName evidence="2">Uncharacterized protein</fullName>
    </submittedName>
</protein>
<keyword evidence="3" id="KW-1185">Reference proteome</keyword>
<dbReference type="AlphaFoldDB" id="A0A2A2JY13"/>
<evidence type="ECO:0000313" key="3">
    <source>
        <dbReference type="Proteomes" id="UP000218231"/>
    </source>
</evidence>
<accession>A0A2A2JY13</accession>
<dbReference type="EMBL" id="LIAE01010085">
    <property type="protein sequence ID" value="PAV66581.1"/>
    <property type="molecule type" value="Genomic_DNA"/>
</dbReference>
<comment type="caution">
    <text evidence="2">The sequence shown here is derived from an EMBL/GenBank/DDBJ whole genome shotgun (WGS) entry which is preliminary data.</text>
</comment>
<sequence>MDSRLRGNDGTEKGAPRPSMLLRDPRQLADEADQPGLARALQAFGREDRLHAAEAFLDVVIDQDIVIAVPVAHLVGGACHARVNHLGRIGVPIRQPRAQFLHRGWEDEHAYHVAAGDLE</sequence>
<evidence type="ECO:0000256" key="1">
    <source>
        <dbReference type="SAM" id="MobiDB-lite"/>
    </source>
</evidence>
<dbReference type="Proteomes" id="UP000218231">
    <property type="component" value="Unassembled WGS sequence"/>
</dbReference>
<feature type="compositionally biased region" description="Basic and acidic residues" evidence="1">
    <location>
        <begin position="1"/>
        <end position="15"/>
    </location>
</feature>
<name>A0A2A2JY13_9BILA</name>
<feature type="region of interest" description="Disordered" evidence="1">
    <location>
        <begin position="1"/>
        <end position="24"/>
    </location>
</feature>
<gene>
    <name evidence="2" type="ORF">WR25_04797</name>
</gene>